<dbReference type="AlphaFoldDB" id="A0A3M0CE39"/>
<dbReference type="EMBL" id="REFR01000012">
    <property type="protein sequence ID" value="RMB05006.1"/>
    <property type="molecule type" value="Genomic_DNA"/>
</dbReference>
<protein>
    <submittedName>
        <fullName evidence="1">Uncharacterized protein</fullName>
    </submittedName>
</protein>
<dbReference type="Proteomes" id="UP000271227">
    <property type="component" value="Unassembled WGS sequence"/>
</dbReference>
<gene>
    <name evidence="1" type="ORF">BXY39_2584</name>
</gene>
<proteinExistence type="predicted"/>
<evidence type="ECO:0000313" key="2">
    <source>
        <dbReference type="Proteomes" id="UP000271227"/>
    </source>
</evidence>
<reference evidence="1 2" key="1">
    <citation type="submission" date="2018-10" db="EMBL/GenBank/DDBJ databases">
        <title>Genomic Encyclopedia of Archaeal and Bacterial Type Strains, Phase II (KMG-II): from individual species to whole genera.</title>
        <authorList>
            <person name="Goeker M."/>
        </authorList>
    </citation>
    <scope>NUCLEOTIDE SEQUENCE [LARGE SCALE GENOMIC DNA]</scope>
    <source>
        <strain evidence="1 2">DSM 25217</strain>
    </source>
</reference>
<keyword evidence="2" id="KW-1185">Reference proteome</keyword>
<accession>A0A3M0CE39</accession>
<sequence>MNHLYLDDYASGYGFETRCRTCGHQARESHTSLCTRPDVHGRLTLEDVSERLTCPYCKTRAVRLHLHRLTPVHHFIAGMP</sequence>
<comment type="caution">
    <text evidence="1">The sequence shown here is derived from an EMBL/GenBank/DDBJ whole genome shotgun (WGS) entry which is preliminary data.</text>
</comment>
<dbReference type="InParanoid" id="A0A3M0CE39"/>
<name>A0A3M0CE39_9PROT</name>
<evidence type="ECO:0000313" key="1">
    <source>
        <dbReference type="EMBL" id="RMB05006.1"/>
    </source>
</evidence>
<dbReference type="RefSeq" id="WP_121939256.1">
    <property type="nucleotide sequence ID" value="NZ_REFR01000012.1"/>
</dbReference>
<organism evidence="1 2">
    <name type="scientific">Eilatimonas milleporae</name>
    <dbReference type="NCBI Taxonomy" id="911205"/>
    <lineage>
        <taxon>Bacteria</taxon>
        <taxon>Pseudomonadati</taxon>
        <taxon>Pseudomonadota</taxon>
        <taxon>Alphaproteobacteria</taxon>
        <taxon>Kordiimonadales</taxon>
        <taxon>Kordiimonadaceae</taxon>
        <taxon>Eilatimonas</taxon>
    </lineage>
</organism>